<proteinExistence type="predicted"/>
<sequence length="83" mass="9214">MTVSMRVMSAGDGYKYLLKSVAAGDGDRSLSTPLTRYYAEARTPSGSKASCAWIEFVRRNSIECDRPVMSIRYRSASRLVVRG</sequence>
<gene>
    <name evidence="1" type="ORF">AADG42_10010</name>
</gene>
<evidence type="ECO:0000313" key="1">
    <source>
        <dbReference type="EMBL" id="XAN07614.1"/>
    </source>
</evidence>
<protein>
    <submittedName>
        <fullName evidence="1">Uncharacterized protein</fullName>
    </submittedName>
</protein>
<organism evidence="1 2">
    <name type="scientific">Ammonicoccus fulvus</name>
    <dbReference type="NCBI Taxonomy" id="3138240"/>
    <lineage>
        <taxon>Bacteria</taxon>
        <taxon>Bacillati</taxon>
        <taxon>Actinomycetota</taxon>
        <taxon>Actinomycetes</taxon>
        <taxon>Propionibacteriales</taxon>
        <taxon>Propionibacteriaceae</taxon>
        <taxon>Ammonicoccus</taxon>
    </lineage>
</organism>
<keyword evidence="2" id="KW-1185">Reference proteome</keyword>
<reference evidence="1 2" key="1">
    <citation type="submission" date="2024-04" db="EMBL/GenBank/DDBJ databases">
        <title>Isolation of an actinomycete strain from pig manure.</title>
        <authorList>
            <person name="Gong T."/>
            <person name="Yu Z."/>
            <person name="An M."/>
            <person name="Wei C."/>
            <person name="Yang W."/>
            <person name="Liu L."/>
        </authorList>
    </citation>
    <scope>NUCLEOTIDE SEQUENCE [LARGE SCALE GENOMIC DNA]</scope>
    <source>
        <strain evidence="1 2">ZF39</strain>
    </source>
</reference>
<dbReference type="RefSeq" id="WP_425309072.1">
    <property type="nucleotide sequence ID" value="NZ_CP154795.1"/>
</dbReference>
<accession>A0ABZ3FRA4</accession>
<evidence type="ECO:0000313" key="2">
    <source>
        <dbReference type="Proteomes" id="UP001442841"/>
    </source>
</evidence>
<dbReference type="EMBL" id="CP154795">
    <property type="protein sequence ID" value="XAN07614.1"/>
    <property type="molecule type" value="Genomic_DNA"/>
</dbReference>
<dbReference type="Proteomes" id="UP001442841">
    <property type="component" value="Chromosome"/>
</dbReference>
<name>A0ABZ3FRA4_9ACTN</name>